<dbReference type="AlphaFoldDB" id="A0A239L106"/>
<evidence type="ECO:0000313" key="2">
    <source>
        <dbReference type="Proteomes" id="UP000198440"/>
    </source>
</evidence>
<proteinExistence type="predicted"/>
<sequence>MSREIHNPLILLEASRRIELLYTDLQSGLFPKKINRALFQKMPEQTVNFARKFQTLN</sequence>
<protein>
    <submittedName>
        <fullName evidence="1">Uncharacterized protein</fullName>
    </submittedName>
</protein>
<organism evidence="1 2">
    <name type="scientific">Antarctobacter heliothermus</name>
    <dbReference type="NCBI Taxonomy" id="74033"/>
    <lineage>
        <taxon>Bacteria</taxon>
        <taxon>Pseudomonadati</taxon>
        <taxon>Pseudomonadota</taxon>
        <taxon>Alphaproteobacteria</taxon>
        <taxon>Rhodobacterales</taxon>
        <taxon>Roseobacteraceae</taxon>
        <taxon>Antarctobacter</taxon>
    </lineage>
</organism>
<gene>
    <name evidence="1" type="ORF">SAMN04488078_107518</name>
</gene>
<dbReference type="Proteomes" id="UP000198440">
    <property type="component" value="Unassembled WGS sequence"/>
</dbReference>
<evidence type="ECO:0000313" key="1">
    <source>
        <dbReference type="EMBL" id="SNT23419.1"/>
    </source>
</evidence>
<accession>A0A239L106</accession>
<reference evidence="1 2" key="1">
    <citation type="submission" date="2017-06" db="EMBL/GenBank/DDBJ databases">
        <authorList>
            <person name="Kim H.J."/>
            <person name="Triplett B.A."/>
        </authorList>
    </citation>
    <scope>NUCLEOTIDE SEQUENCE [LARGE SCALE GENOMIC DNA]</scope>
    <source>
        <strain evidence="1 2">DSM 11445</strain>
    </source>
</reference>
<name>A0A239L106_9RHOB</name>
<dbReference type="EMBL" id="FZON01000075">
    <property type="protein sequence ID" value="SNT23419.1"/>
    <property type="molecule type" value="Genomic_DNA"/>
</dbReference>